<reference evidence="3" key="1">
    <citation type="submission" date="2022-11" db="UniProtKB">
        <authorList>
            <consortium name="WormBaseParasite"/>
        </authorList>
    </citation>
    <scope>IDENTIFICATION</scope>
</reference>
<keyword evidence="2" id="KW-1185">Reference proteome</keyword>
<evidence type="ECO:0000256" key="1">
    <source>
        <dbReference type="SAM" id="MobiDB-lite"/>
    </source>
</evidence>
<sequence length="204" mass="22959">MPYLSGAQPVPLMIRSYDSALGAHFDLSESELSCSGGGRSEHDEDMTSWPSRNGRDSNVRKRSSGQRPFSVHFESSLESIADEPDDGDLHLSDSNSDFPRTNKAWKGGRIRRFMSRLTMNDGRSPGHAATLNQRQRRSPRLSFDLNLRRIMSRNNERRKLSLGSFVPPYRHMSFPGLDTSAQTNPITDALNNIRMTESSSFAPR</sequence>
<feature type="region of interest" description="Disordered" evidence="1">
    <location>
        <begin position="30"/>
        <end position="103"/>
    </location>
</feature>
<accession>A0A914UZD7</accession>
<evidence type="ECO:0000313" key="2">
    <source>
        <dbReference type="Proteomes" id="UP000887566"/>
    </source>
</evidence>
<name>A0A914UZD7_9BILA</name>
<dbReference type="WBParaSite" id="PSAMB.scaffold13901size2074.g35753.t1">
    <property type="protein sequence ID" value="PSAMB.scaffold13901size2074.g35753.t1"/>
    <property type="gene ID" value="PSAMB.scaffold13901size2074.g35753"/>
</dbReference>
<protein>
    <submittedName>
        <fullName evidence="3">Uncharacterized protein</fullName>
    </submittedName>
</protein>
<dbReference type="AlphaFoldDB" id="A0A914UZD7"/>
<dbReference type="Proteomes" id="UP000887566">
    <property type="component" value="Unplaced"/>
</dbReference>
<organism evidence="2 3">
    <name type="scientific">Plectus sambesii</name>
    <dbReference type="NCBI Taxonomy" id="2011161"/>
    <lineage>
        <taxon>Eukaryota</taxon>
        <taxon>Metazoa</taxon>
        <taxon>Ecdysozoa</taxon>
        <taxon>Nematoda</taxon>
        <taxon>Chromadorea</taxon>
        <taxon>Plectida</taxon>
        <taxon>Plectina</taxon>
        <taxon>Plectoidea</taxon>
        <taxon>Plectidae</taxon>
        <taxon>Plectus</taxon>
    </lineage>
</organism>
<proteinExistence type="predicted"/>
<evidence type="ECO:0000313" key="3">
    <source>
        <dbReference type="WBParaSite" id="PSAMB.scaffold13901size2074.g35753.t1"/>
    </source>
</evidence>